<dbReference type="Pfam" id="PF13200">
    <property type="entry name" value="DUF4015"/>
    <property type="match status" value="1"/>
</dbReference>
<gene>
    <name evidence="2" type="ORF">KDW03_04255</name>
</gene>
<reference evidence="2" key="1">
    <citation type="submission" date="2021-04" db="EMBL/GenBank/DDBJ databases">
        <authorList>
            <person name="Postec A."/>
        </authorList>
    </citation>
    <scope>NUCLEOTIDE SEQUENCE</scope>
    <source>
        <strain evidence="2">F1F22</strain>
    </source>
</reference>
<dbReference type="EMBL" id="CP073355">
    <property type="protein sequence ID" value="URA11022.1"/>
    <property type="molecule type" value="Genomic_DNA"/>
</dbReference>
<dbReference type="SUPFAM" id="SSF110296">
    <property type="entry name" value="Oligoxyloglucan reducing end-specific cellobiohydrolase"/>
    <property type="match status" value="1"/>
</dbReference>
<dbReference type="Proteomes" id="UP001056539">
    <property type="component" value="Chromosome"/>
</dbReference>
<dbReference type="SUPFAM" id="SSF51445">
    <property type="entry name" value="(Trans)glycosidases"/>
    <property type="match status" value="1"/>
</dbReference>
<dbReference type="InterPro" id="IPR017853">
    <property type="entry name" value="GH"/>
</dbReference>
<dbReference type="Gene3D" id="3.20.20.80">
    <property type="entry name" value="Glycosidases"/>
    <property type="match status" value="1"/>
</dbReference>
<accession>A0AAX3BF71</accession>
<sequence>MKKVFLLLVFPVFLFAESYIGSFRGFFQYNGKRFIPLWTNGGVFEILPYHDALVLRTSHGIFLYHPLSQEIQPRNSGLKSWLLQEVENGMASWQEDREPLMDIAIAPDNPEVWVACSKSMVYLSTNAGRAWVSLGSPTFRGWLSVAVQATPILTVWAGHALNGIFRYQKSWKRESAGLFSDILYNEEISSLEVVSTGHLKGVWAVNNFFPFLYRWETNRWKQRAALSSDSGYAAGLSFNQNILSLTTDHGIYQYDGENLSPSPLPEEVQAICSNFLLYAGTPVQALIKDGKVFSELWAYQNTILNERQQKANKKYALYLSPLVLAKPGRFYTLTNLIKAKGINAFVIDIKDDWGNLRFSPQTPLLQQTASVRPLPLSNILRYAKNNNIYLIARIVLFQDRRVYSLSNYAFAVWDGEKNKPWQGIKKEKETIKEIQEYWVDSYHPFVWEYNLAIAREAIRLGFDEIQFDYVRFPTDGENLKSVFYRAKKTGMTPESLLYSFLRHMRKNLSVPISMDIYGANGWYRTSLRTYQEIDLLSEFIDVFCPMYYPSHFDQKFLAHPPAEERPYRIYFYGTKRNFWLTRGRSLIRPYVQAFKIGVSYDRAYYGESYVQKEIKGVHHAHGSGFTFWNMEGNYRILTNLNLRP</sequence>
<dbReference type="KEGG" id="taqu:KDW03_04255"/>
<evidence type="ECO:0000259" key="1">
    <source>
        <dbReference type="Pfam" id="PF13200"/>
    </source>
</evidence>
<dbReference type="AlphaFoldDB" id="A0AAX3BF71"/>
<proteinExistence type="predicted"/>
<keyword evidence="3" id="KW-1185">Reference proteome</keyword>
<reference evidence="2" key="2">
    <citation type="submission" date="2022-06" db="EMBL/GenBank/DDBJ databases">
        <title>Thermospira aquatica gen. nov., sp. nov.</title>
        <authorList>
            <person name="Ben Ali Gam Z."/>
            <person name="Labat M."/>
        </authorList>
    </citation>
    <scope>NUCLEOTIDE SEQUENCE</scope>
    <source>
        <strain evidence="2">F1F22</strain>
    </source>
</reference>
<dbReference type="RefSeq" id="WP_271436153.1">
    <property type="nucleotide sequence ID" value="NZ_CP073355.1"/>
</dbReference>
<evidence type="ECO:0000313" key="2">
    <source>
        <dbReference type="EMBL" id="URA11022.1"/>
    </source>
</evidence>
<name>A0AAX3BF71_9SPIR</name>
<organism evidence="2 3">
    <name type="scientific">Thermospira aquatica</name>
    <dbReference type="NCBI Taxonomy" id="2828656"/>
    <lineage>
        <taxon>Bacteria</taxon>
        <taxon>Pseudomonadati</taxon>
        <taxon>Spirochaetota</taxon>
        <taxon>Spirochaetia</taxon>
        <taxon>Brevinematales</taxon>
        <taxon>Thermospiraceae</taxon>
        <taxon>Thermospira</taxon>
    </lineage>
</organism>
<evidence type="ECO:0000313" key="3">
    <source>
        <dbReference type="Proteomes" id="UP001056539"/>
    </source>
</evidence>
<dbReference type="InterPro" id="IPR025275">
    <property type="entry name" value="DUF4015"/>
</dbReference>
<feature type="domain" description="DUF4015" evidence="1">
    <location>
        <begin position="316"/>
        <end position="634"/>
    </location>
</feature>
<protein>
    <recommendedName>
        <fullName evidence="1">DUF4015 domain-containing protein</fullName>
    </recommendedName>
</protein>